<evidence type="ECO:0000313" key="3">
    <source>
        <dbReference type="Proteomes" id="UP001199044"/>
    </source>
</evidence>
<feature type="domain" description="AMP-dependent synthetase/ligase" evidence="1">
    <location>
        <begin position="17"/>
        <end position="180"/>
    </location>
</feature>
<sequence length="194" mass="22008">LPWASESTQNLDPNALGLTSRHLAYIIYTSGSTGKPKGVMNEHRGVVNRLSWMVDDYGFNCDDVILQKTPFSFDVSVWEFFAPLWVGATLVMAKPEGHKDPSYLRDLIERRHVSILHFVPPMLQMFLEGTEHSRCPSLRLMFCSGEALPAETIRRTYQTLPHVELHNLYGPTEAAVDVTQWHCPRDLVGDRVSI</sequence>
<evidence type="ECO:0000313" key="2">
    <source>
        <dbReference type="EMBL" id="MCA2019203.1"/>
    </source>
</evidence>
<dbReference type="PROSITE" id="PS00455">
    <property type="entry name" value="AMP_BINDING"/>
    <property type="match status" value="1"/>
</dbReference>
<feature type="non-terminal residue" evidence="2">
    <location>
        <position position="1"/>
    </location>
</feature>
<dbReference type="Gene3D" id="3.40.50.12780">
    <property type="entry name" value="N-terminal domain of ligase-like"/>
    <property type="match status" value="1"/>
</dbReference>
<reference evidence="3" key="1">
    <citation type="submission" date="2023-07" db="EMBL/GenBank/DDBJ databases">
        <title>Molecular identification of indigenous halophilic bacteria isolated from red sea cost, biodegradation of synthetic dyes and assessment of degraded metabolite toxicity.</title>
        <authorList>
            <person name="Chaieb K."/>
            <person name="Altayb H.N."/>
        </authorList>
    </citation>
    <scope>NUCLEOTIDE SEQUENCE [LARGE SCALE GENOMIC DNA]</scope>
    <source>
        <strain evidence="3">K20</strain>
    </source>
</reference>
<dbReference type="InterPro" id="IPR000873">
    <property type="entry name" value="AMP-dep_synth/lig_dom"/>
</dbReference>
<dbReference type="InterPro" id="IPR020459">
    <property type="entry name" value="AMP-binding"/>
</dbReference>
<dbReference type="InterPro" id="IPR020845">
    <property type="entry name" value="AMP-binding_CS"/>
</dbReference>
<evidence type="ECO:0000259" key="1">
    <source>
        <dbReference type="Pfam" id="PF00501"/>
    </source>
</evidence>
<dbReference type="EMBL" id="JAIWIU010000321">
    <property type="protein sequence ID" value="MCA2019203.1"/>
    <property type="molecule type" value="Genomic_DNA"/>
</dbReference>
<gene>
    <name evidence="2" type="ORF">LDJ79_24115</name>
</gene>
<dbReference type="Pfam" id="PF00501">
    <property type="entry name" value="AMP-binding"/>
    <property type="match status" value="1"/>
</dbReference>
<proteinExistence type="predicted"/>
<feature type="non-terminal residue" evidence="2">
    <location>
        <position position="194"/>
    </location>
</feature>
<organism evidence="2 3">
    <name type="scientific">Vibrio tritonius</name>
    <dbReference type="NCBI Taxonomy" id="1435069"/>
    <lineage>
        <taxon>Bacteria</taxon>
        <taxon>Pseudomonadati</taxon>
        <taxon>Pseudomonadota</taxon>
        <taxon>Gammaproteobacteria</taxon>
        <taxon>Vibrionales</taxon>
        <taxon>Vibrionaceae</taxon>
        <taxon>Vibrio</taxon>
    </lineage>
</organism>
<dbReference type="RefSeq" id="WP_225252410.1">
    <property type="nucleotide sequence ID" value="NZ_JAIWIU010000321.1"/>
</dbReference>
<dbReference type="Proteomes" id="UP001199044">
    <property type="component" value="Unassembled WGS sequence"/>
</dbReference>
<comment type="caution">
    <text evidence="2">The sequence shown here is derived from an EMBL/GenBank/DDBJ whole genome shotgun (WGS) entry which is preliminary data.</text>
</comment>
<dbReference type="SUPFAM" id="SSF56801">
    <property type="entry name" value="Acetyl-CoA synthetase-like"/>
    <property type="match status" value="1"/>
</dbReference>
<dbReference type="InterPro" id="IPR042099">
    <property type="entry name" value="ANL_N_sf"/>
</dbReference>
<dbReference type="PANTHER" id="PTHR44394">
    <property type="entry name" value="BETA-ALANINE-ACTIVATING ENZYME"/>
    <property type="match status" value="1"/>
</dbReference>
<dbReference type="PRINTS" id="PR00154">
    <property type="entry name" value="AMPBINDING"/>
</dbReference>
<keyword evidence="3" id="KW-1185">Reference proteome</keyword>
<name>A0ABS7YU43_9VIBR</name>
<dbReference type="PANTHER" id="PTHR44394:SF1">
    <property type="entry name" value="BETA-ALANINE-ACTIVATING ENZYME"/>
    <property type="match status" value="1"/>
</dbReference>
<dbReference type="InterPro" id="IPR052091">
    <property type="entry name" value="Beta-ala_Activ/Resist"/>
</dbReference>
<accession>A0ABS7YU43</accession>
<protein>
    <submittedName>
        <fullName evidence="2">AMP-binding protein</fullName>
    </submittedName>
</protein>